<dbReference type="PANTHER" id="PTHR38009:SF1">
    <property type="entry name" value="CONSERVED HYPOTHETICAL PHAGE TAIL PROTEIN"/>
    <property type="match status" value="1"/>
</dbReference>
<accession>A0A7G9YSQ2</accession>
<reference evidence="1" key="1">
    <citation type="submission" date="2020-06" db="EMBL/GenBank/DDBJ databases">
        <title>Unique genomic features of the anaerobic methanotrophic archaea.</title>
        <authorList>
            <person name="Chadwick G.L."/>
            <person name="Skennerton C.T."/>
            <person name="Laso-Perez R."/>
            <person name="Leu A.O."/>
            <person name="Speth D.R."/>
            <person name="Yu H."/>
            <person name="Morgan-Lang C."/>
            <person name="Hatzenpichler R."/>
            <person name="Goudeau D."/>
            <person name="Malmstrom R."/>
            <person name="Brazelton W.J."/>
            <person name="Woyke T."/>
            <person name="Hallam S.J."/>
            <person name="Tyson G.W."/>
            <person name="Wegener G."/>
            <person name="Boetius A."/>
            <person name="Orphan V."/>
        </authorList>
    </citation>
    <scope>NUCLEOTIDE SEQUENCE</scope>
</reference>
<name>A0A7G9YSQ2_9EURY</name>
<evidence type="ECO:0000313" key="1">
    <source>
        <dbReference type="EMBL" id="QNO51036.1"/>
    </source>
</evidence>
<proteinExistence type="predicted"/>
<sequence length="148" mass="16881">MVGERKDPYRTFRFLLEIDGIVQAGFSEVTIPDASSEPVEYREGSEPPTVRKLPGLNKYGNVTLKWGITDSMELYEKWWKLVEECDMEKARKNVAIILMDCEGNPAARWEFVEAWPSKYDAPDLNATGTDVAIETLEIVHEGMKRVKP</sequence>
<dbReference type="NCBIfam" id="TIGR02241">
    <property type="entry name" value="conserved hypothetical phage tail region protein"/>
    <property type="match status" value="1"/>
</dbReference>
<dbReference type="EMBL" id="MT631458">
    <property type="protein sequence ID" value="QNO51036.1"/>
    <property type="molecule type" value="Genomic_DNA"/>
</dbReference>
<dbReference type="AlphaFoldDB" id="A0A7G9YSQ2"/>
<dbReference type="Pfam" id="PF06841">
    <property type="entry name" value="Phage_T4_gp19"/>
    <property type="match status" value="1"/>
</dbReference>
<organism evidence="1">
    <name type="scientific">Candidatus Methanophagaceae archaeon ANME-1 ERB6</name>
    <dbReference type="NCBI Taxonomy" id="2759912"/>
    <lineage>
        <taxon>Archaea</taxon>
        <taxon>Methanobacteriati</taxon>
        <taxon>Methanobacteriota</taxon>
        <taxon>Stenosarchaea group</taxon>
        <taxon>Methanomicrobia</taxon>
        <taxon>Candidatus Methanophagales</taxon>
        <taxon>Candidatus Methanophagaceae</taxon>
    </lineage>
</organism>
<gene>
    <name evidence="1" type="ORF">EDLMLJLI_00029</name>
</gene>
<protein>
    <recommendedName>
        <fullName evidence="2">Phage tail protein</fullName>
    </recommendedName>
</protein>
<dbReference type="InterPro" id="IPR011747">
    <property type="entry name" value="CHP02241"/>
</dbReference>
<dbReference type="GO" id="GO:0005198">
    <property type="term" value="F:structural molecule activity"/>
    <property type="evidence" value="ECO:0007669"/>
    <property type="project" value="InterPro"/>
</dbReference>
<dbReference type="InterPro" id="IPR010667">
    <property type="entry name" value="Phage_T4_Gp19"/>
</dbReference>
<evidence type="ECO:0008006" key="2">
    <source>
        <dbReference type="Google" id="ProtNLM"/>
    </source>
</evidence>
<dbReference type="PANTHER" id="PTHR38009">
    <property type="entry name" value="CONSERVED HYPOTHETICAL PHAGE TAIL PROTEIN"/>
    <property type="match status" value="1"/>
</dbReference>